<name>A0A1B7JWW6_9GAMM</name>
<feature type="chain" id="PRO_5008595730" evidence="1">
    <location>
        <begin position="22"/>
        <end position="274"/>
    </location>
</feature>
<feature type="domain" description="Fimbrial adhesin MrpH N-terminal" evidence="2">
    <location>
        <begin position="21"/>
        <end position="158"/>
    </location>
</feature>
<feature type="signal peptide" evidence="1">
    <location>
        <begin position="1"/>
        <end position="21"/>
    </location>
</feature>
<reference evidence="4 5" key="1">
    <citation type="submission" date="2016-04" db="EMBL/GenBank/DDBJ databases">
        <title>ATOL: Assembling a taxonomically balanced genome-scale reconstruction of the evolutionary history of the Enterobacteriaceae.</title>
        <authorList>
            <person name="Plunkett G.III."/>
            <person name="Neeno-Eckwall E.C."/>
            <person name="Glasner J.D."/>
            <person name="Perna N.T."/>
        </authorList>
    </citation>
    <scope>NUCLEOTIDE SEQUENCE [LARGE SCALE GENOMIC DNA]</scope>
    <source>
        <strain evidence="4 5">ATCC 35613</strain>
    </source>
</reference>
<dbReference type="InterPro" id="IPR036937">
    <property type="entry name" value="Adhesion_dom_fimbrial_sf"/>
</dbReference>
<dbReference type="PATRIC" id="fig|1354272.4.peg.1615"/>
<dbReference type="InterPro" id="IPR057009">
    <property type="entry name" value="MrpH_N"/>
</dbReference>
<evidence type="ECO:0000259" key="2">
    <source>
        <dbReference type="Pfam" id="PF24222"/>
    </source>
</evidence>
<evidence type="ECO:0000259" key="3">
    <source>
        <dbReference type="Pfam" id="PF24223"/>
    </source>
</evidence>
<dbReference type="GO" id="GO:0007155">
    <property type="term" value="P:cell adhesion"/>
    <property type="evidence" value="ECO:0007669"/>
    <property type="project" value="InterPro"/>
</dbReference>
<dbReference type="RefSeq" id="WP_068908318.1">
    <property type="nucleotide sequence ID" value="NZ_LXEW01000023.1"/>
</dbReference>
<feature type="domain" description="Fimbrial adhesin MrpH C-terminal" evidence="3">
    <location>
        <begin position="160"/>
        <end position="274"/>
    </location>
</feature>
<proteinExistence type="predicted"/>
<evidence type="ECO:0000313" key="4">
    <source>
        <dbReference type="EMBL" id="OAT52380.1"/>
    </source>
</evidence>
<dbReference type="InterPro" id="IPR057010">
    <property type="entry name" value="MrpH_C"/>
</dbReference>
<dbReference type="Pfam" id="PF24223">
    <property type="entry name" value="MrpH_C"/>
    <property type="match status" value="1"/>
</dbReference>
<dbReference type="OrthoDB" id="6454267at2"/>
<dbReference type="AlphaFoldDB" id="A0A1B7JWW6"/>
<organism evidence="4 5">
    <name type="scientific">Providencia heimbachae ATCC 35613</name>
    <dbReference type="NCBI Taxonomy" id="1354272"/>
    <lineage>
        <taxon>Bacteria</taxon>
        <taxon>Pseudomonadati</taxon>
        <taxon>Pseudomonadota</taxon>
        <taxon>Gammaproteobacteria</taxon>
        <taxon>Enterobacterales</taxon>
        <taxon>Morganellaceae</taxon>
        <taxon>Providencia</taxon>
    </lineage>
</organism>
<evidence type="ECO:0000256" key="1">
    <source>
        <dbReference type="SAM" id="SignalP"/>
    </source>
</evidence>
<evidence type="ECO:0000313" key="5">
    <source>
        <dbReference type="Proteomes" id="UP000078224"/>
    </source>
</evidence>
<protein>
    <submittedName>
        <fullName evidence="4">MrfJ family protein</fullName>
    </submittedName>
</protein>
<dbReference type="Pfam" id="PF24222">
    <property type="entry name" value="MrpH_N"/>
    <property type="match status" value="1"/>
</dbReference>
<accession>A0A1B7JWW6</accession>
<keyword evidence="1" id="KW-0732">Signal</keyword>
<comment type="caution">
    <text evidence="4">The sequence shown here is derived from an EMBL/GenBank/DDBJ whole genome shotgun (WGS) entry which is preliminary data.</text>
</comment>
<dbReference type="Proteomes" id="UP000078224">
    <property type="component" value="Unassembled WGS sequence"/>
</dbReference>
<dbReference type="GO" id="GO:0009289">
    <property type="term" value="C:pilus"/>
    <property type="evidence" value="ECO:0007669"/>
    <property type="project" value="InterPro"/>
</dbReference>
<sequence length="274" mass="28799">MKWLSYLSLACIATASLPASAAIFSYITEATGTPSNAQYAYVIERWDEENDGTPSPCYGWSRCFININHKHTATGNPGSVARSLVEVTGLRTMKEVRAAVLRVTNFPINGRTNHVGESLAKNQECVGLFYQSVSSGLVESSGRLLPGSLCGIAPPPVGACKISEASVDINYGDIDEVSLPNATESSSFTVTCNIQMDVLVIASGMDNGKVRLRDDGSLKANLFLNNTVPGQTGVSVRVPAGGGVKVGITSKLETNGRVKAGPFQGAGSLILTVP</sequence>
<gene>
    <name evidence="4" type="ORF">M998_1589</name>
</gene>
<dbReference type="Gene3D" id="2.60.40.1090">
    <property type="entry name" value="Fimbrial-type adhesion domain"/>
    <property type="match status" value="1"/>
</dbReference>
<dbReference type="EMBL" id="LXEW01000023">
    <property type="protein sequence ID" value="OAT52380.1"/>
    <property type="molecule type" value="Genomic_DNA"/>
</dbReference>
<keyword evidence="5" id="KW-1185">Reference proteome</keyword>
<dbReference type="CDD" id="cd22566">
    <property type="entry name" value="MrpH-like"/>
    <property type="match status" value="1"/>
</dbReference>